<dbReference type="InterPro" id="IPR008271">
    <property type="entry name" value="Ser/Thr_kinase_AS"/>
</dbReference>
<dbReference type="InterPro" id="IPR000719">
    <property type="entry name" value="Prot_kinase_dom"/>
</dbReference>
<sequence>MRKYRLIAKKGEGTFSEVLKAQNVKDNKYHAIKCMKNHFESIDQVNNLREIQALRRLSPHQHIIKLEEVLYDQPSGRLALVFELMDANLYEMIRGRRHYLKPELIQSLMYQLVKSLDHMHNKGIFHRDIKPENILVEDNKNLKLADFGSCRGIYSKQPYTEYISTRWYRAPECLLTDGYYGPEMDMWGVGCVFFEITSLFPLFPGSNELDQIHRIHKILGTPSSEVLEIFKRRGAAHIDFNFPKEDGTSIAKLIPHAPTTAIDLMHKMLSYDPSKRMNAREALRHEYFRDLRETEEANLRAQQQQQQQQSAMNMPPSTYQQPVPQQLPFGKPKKTKEENPEDKQPLPSIQNSSHTMHAESNVKESSYDDDDELPPINGNAAAAKFKANKYTMGKTSKNNGYASSKTSKPVSLLSSNNPSSMASNGSSARSSAYQDSLATMKPRKGNNPQAPPPKKGGIIAKPKKPMQSGGMSIATGNGAVPGYASQVGSNAYSDAGLGS</sequence>
<dbReference type="InterPro" id="IPR050117">
    <property type="entry name" value="MAPK"/>
</dbReference>
<gene>
    <name evidence="5" type="ORF">N0F65_005062</name>
</gene>
<evidence type="ECO:0000256" key="1">
    <source>
        <dbReference type="ARBA" id="ARBA00022741"/>
    </source>
</evidence>
<reference evidence="5" key="1">
    <citation type="submission" date="2022-11" db="EMBL/GenBank/DDBJ databases">
        <authorList>
            <person name="Morgan W.R."/>
            <person name="Tartar A."/>
        </authorList>
    </citation>
    <scope>NUCLEOTIDE SEQUENCE</scope>
    <source>
        <strain evidence="5">ARSEF 373</strain>
    </source>
</reference>
<feature type="compositionally biased region" description="Low complexity" evidence="3">
    <location>
        <begin position="411"/>
        <end position="432"/>
    </location>
</feature>
<evidence type="ECO:0000259" key="4">
    <source>
        <dbReference type="PROSITE" id="PS50011"/>
    </source>
</evidence>
<feature type="compositionally biased region" description="Polar residues" evidence="3">
    <location>
        <begin position="393"/>
        <end position="409"/>
    </location>
</feature>
<evidence type="ECO:0000313" key="5">
    <source>
        <dbReference type="EMBL" id="DBA05212.1"/>
    </source>
</evidence>
<evidence type="ECO:0000256" key="2">
    <source>
        <dbReference type="ARBA" id="ARBA00022840"/>
    </source>
</evidence>
<feature type="region of interest" description="Disordered" evidence="3">
    <location>
        <begin position="296"/>
        <end position="499"/>
    </location>
</feature>
<proteinExistence type="predicted"/>
<dbReference type="EMBL" id="DAKRPA010000002">
    <property type="protein sequence ID" value="DBA05212.1"/>
    <property type="molecule type" value="Genomic_DNA"/>
</dbReference>
<dbReference type="GO" id="GO:0004672">
    <property type="term" value="F:protein kinase activity"/>
    <property type="evidence" value="ECO:0007669"/>
    <property type="project" value="InterPro"/>
</dbReference>
<keyword evidence="2" id="KW-0067">ATP-binding</keyword>
<feature type="compositionally biased region" description="Polar residues" evidence="3">
    <location>
        <begin position="310"/>
        <end position="324"/>
    </location>
</feature>
<evidence type="ECO:0000313" key="6">
    <source>
        <dbReference type="Proteomes" id="UP001146120"/>
    </source>
</evidence>
<dbReference type="AlphaFoldDB" id="A0AAV2ZF54"/>
<keyword evidence="1" id="KW-0547">Nucleotide-binding</keyword>
<evidence type="ECO:0000256" key="3">
    <source>
        <dbReference type="SAM" id="MobiDB-lite"/>
    </source>
</evidence>
<feature type="compositionally biased region" description="Low complexity" evidence="3">
    <location>
        <begin position="377"/>
        <end position="389"/>
    </location>
</feature>
<dbReference type="GO" id="GO:0005524">
    <property type="term" value="F:ATP binding"/>
    <property type="evidence" value="ECO:0007669"/>
    <property type="project" value="UniProtKB-KW"/>
</dbReference>
<dbReference type="PROSITE" id="PS50011">
    <property type="entry name" value="PROTEIN_KINASE_DOM"/>
    <property type="match status" value="1"/>
</dbReference>
<protein>
    <recommendedName>
        <fullName evidence="4">Protein kinase domain-containing protein</fullName>
    </recommendedName>
</protein>
<feature type="compositionally biased region" description="Basic and acidic residues" evidence="3">
    <location>
        <begin position="335"/>
        <end position="344"/>
    </location>
</feature>
<dbReference type="SUPFAM" id="SSF56112">
    <property type="entry name" value="Protein kinase-like (PK-like)"/>
    <property type="match status" value="1"/>
</dbReference>
<dbReference type="Gene3D" id="3.30.200.20">
    <property type="entry name" value="Phosphorylase Kinase, domain 1"/>
    <property type="match status" value="1"/>
</dbReference>
<comment type="caution">
    <text evidence="5">The sequence shown here is derived from an EMBL/GenBank/DDBJ whole genome shotgun (WGS) entry which is preliminary data.</text>
</comment>
<dbReference type="PROSITE" id="PS00108">
    <property type="entry name" value="PROTEIN_KINASE_ST"/>
    <property type="match status" value="1"/>
</dbReference>
<reference evidence="5" key="2">
    <citation type="journal article" date="2023" name="Microbiol Resour">
        <title>Decontamination and Annotation of the Draft Genome Sequence of the Oomycete Lagenidium giganteum ARSEF 373.</title>
        <authorList>
            <person name="Morgan W.R."/>
            <person name="Tartar A."/>
        </authorList>
    </citation>
    <scope>NUCLEOTIDE SEQUENCE</scope>
    <source>
        <strain evidence="5">ARSEF 373</strain>
    </source>
</reference>
<dbReference type="Gene3D" id="1.10.510.10">
    <property type="entry name" value="Transferase(Phosphotransferase) domain 1"/>
    <property type="match status" value="1"/>
</dbReference>
<dbReference type="FunFam" id="3.30.200.20:FF:000271">
    <property type="entry name" value="MAPK/MAK/MRK overlapping kinase"/>
    <property type="match status" value="1"/>
</dbReference>
<keyword evidence="6" id="KW-1185">Reference proteome</keyword>
<dbReference type="InterPro" id="IPR011009">
    <property type="entry name" value="Kinase-like_dom_sf"/>
</dbReference>
<dbReference type="SMART" id="SM00220">
    <property type="entry name" value="S_TKc"/>
    <property type="match status" value="1"/>
</dbReference>
<dbReference type="Pfam" id="PF00069">
    <property type="entry name" value="Pkinase"/>
    <property type="match status" value="1"/>
</dbReference>
<dbReference type="CDD" id="cd07831">
    <property type="entry name" value="STKc_MOK"/>
    <property type="match status" value="1"/>
</dbReference>
<dbReference type="PANTHER" id="PTHR24055">
    <property type="entry name" value="MITOGEN-ACTIVATED PROTEIN KINASE"/>
    <property type="match status" value="1"/>
</dbReference>
<accession>A0AAV2ZF54</accession>
<dbReference type="Proteomes" id="UP001146120">
    <property type="component" value="Unassembled WGS sequence"/>
</dbReference>
<name>A0AAV2ZF54_9STRA</name>
<feature type="domain" description="Protein kinase" evidence="4">
    <location>
        <begin position="4"/>
        <end position="288"/>
    </location>
</feature>
<organism evidence="5 6">
    <name type="scientific">Lagenidium giganteum</name>
    <dbReference type="NCBI Taxonomy" id="4803"/>
    <lineage>
        <taxon>Eukaryota</taxon>
        <taxon>Sar</taxon>
        <taxon>Stramenopiles</taxon>
        <taxon>Oomycota</taxon>
        <taxon>Peronosporomycetes</taxon>
        <taxon>Pythiales</taxon>
        <taxon>Pythiaceae</taxon>
    </lineage>
</organism>
<feature type="compositionally biased region" description="Basic and acidic residues" evidence="3">
    <location>
        <begin position="356"/>
        <end position="366"/>
    </location>
</feature>
<dbReference type="FunFam" id="1.10.510.10:FF:000700">
    <property type="entry name" value="CMGC/RCK protein kinase"/>
    <property type="match status" value="1"/>
</dbReference>